<accession>Q8E865</accession>
<dbReference type="InterPro" id="IPR016181">
    <property type="entry name" value="Acyl_CoA_acyltransferase"/>
</dbReference>
<evidence type="ECO:0000256" key="2">
    <source>
        <dbReference type="ARBA" id="ARBA00022491"/>
    </source>
</evidence>
<evidence type="ECO:0000256" key="3">
    <source>
        <dbReference type="ARBA" id="ARBA00022649"/>
    </source>
</evidence>
<dbReference type="Pfam" id="PF13508">
    <property type="entry name" value="Acetyltransf_7"/>
    <property type="match status" value="1"/>
</dbReference>
<dbReference type="InterPro" id="IPR000182">
    <property type="entry name" value="GNAT_dom"/>
</dbReference>
<dbReference type="SUPFAM" id="SSF55729">
    <property type="entry name" value="Acyl-CoA N-acyltransferases (Nat)"/>
    <property type="match status" value="1"/>
</dbReference>
<organism evidence="8 9">
    <name type="scientific">Shewanella oneidensis (strain ATCC 700550 / JCM 31522 / CIP 106686 / LMG 19005 / NCIMB 14063 / MR-1)</name>
    <dbReference type="NCBI Taxonomy" id="211586"/>
    <lineage>
        <taxon>Bacteria</taxon>
        <taxon>Pseudomonadati</taxon>
        <taxon>Pseudomonadota</taxon>
        <taxon>Gammaproteobacteria</taxon>
        <taxon>Alteromonadales</taxon>
        <taxon>Shewanellaceae</taxon>
        <taxon>Shewanella</taxon>
    </lineage>
</organism>
<comment type="similarity">
    <text evidence="1">Belongs to the acetyltransferase family. GNAT subfamily.</text>
</comment>
<evidence type="ECO:0000313" key="9">
    <source>
        <dbReference type="Proteomes" id="UP000008186"/>
    </source>
</evidence>
<comment type="catalytic activity">
    <reaction evidence="6">
        <text>glycyl-tRNA(Gly) + acetyl-CoA = N-acetylglycyl-tRNA(Gly) + CoA + H(+)</text>
        <dbReference type="Rhea" id="RHEA:81867"/>
        <dbReference type="Rhea" id="RHEA-COMP:9683"/>
        <dbReference type="Rhea" id="RHEA-COMP:19766"/>
        <dbReference type="ChEBI" id="CHEBI:15378"/>
        <dbReference type="ChEBI" id="CHEBI:57287"/>
        <dbReference type="ChEBI" id="CHEBI:57288"/>
        <dbReference type="ChEBI" id="CHEBI:78522"/>
        <dbReference type="ChEBI" id="CHEBI:232036"/>
    </reaction>
</comment>
<evidence type="ECO:0000256" key="6">
    <source>
        <dbReference type="ARBA" id="ARBA00049880"/>
    </source>
</evidence>
<keyword evidence="2" id="KW-0678">Repressor</keyword>
<dbReference type="Gene3D" id="3.40.630.30">
    <property type="match status" value="1"/>
</dbReference>
<dbReference type="OrthoDB" id="9799147at2"/>
<protein>
    <submittedName>
        <fullName evidence="8">Toxin-antitoxin system toxin GNAT family</fullName>
    </submittedName>
</protein>
<name>Q8E865_SHEON</name>
<dbReference type="CDD" id="cd04301">
    <property type="entry name" value="NAT_SF"/>
    <property type="match status" value="1"/>
</dbReference>
<keyword evidence="3" id="KW-1277">Toxin-antitoxin system</keyword>
<dbReference type="GO" id="GO:0008999">
    <property type="term" value="F:protein-N-terminal-alanine acetyltransferase activity"/>
    <property type="evidence" value="ECO:0000318"/>
    <property type="project" value="GO_Central"/>
</dbReference>
<dbReference type="PhylomeDB" id="Q8E865"/>
<dbReference type="PANTHER" id="PTHR36449">
    <property type="entry name" value="ACETYLTRANSFERASE-RELATED"/>
    <property type="match status" value="1"/>
</dbReference>
<geneLocation type="plasmid" evidence="8 9">
    <name>megaplasmid</name>
</geneLocation>
<evidence type="ECO:0000313" key="8">
    <source>
        <dbReference type="EMBL" id="AAN52996.1"/>
    </source>
</evidence>
<gene>
    <name evidence="8" type="ordered locus">SO_A0060</name>
</gene>
<keyword evidence="8" id="KW-0614">Plasmid</keyword>
<feature type="domain" description="N-acetyltransferase" evidence="7">
    <location>
        <begin position="6"/>
        <end position="168"/>
    </location>
</feature>
<evidence type="ECO:0000259" key="7">
    <source>
        <dbReference type="PROSITE" id="PS51186"/>
    </source>
</evidence>
<evidence type="ECO:0000256" key="5">
    <source>
        <dbReference type="ARBA" id="ARBA00023315"/>
    </source>
</evidence>
<dbReference type="KEGG" id="son:SO_A0060"/>
<dbReference type="HOGENOM" id="CLU_101288_3_1_6"/>
<keyword evidence="9" id="KW-1185">Reference proteome</keyword>
<proteinExistence type="inferred from homology"/>
<evidence type="ECO:0000256" key="1">
    <source>
        <dbReference type="ARBA" id="ARBA00009342"/>
    </source>
</evidence>
<keyword evidence="4" id="KW-0808">Transferase</keyword>
<evidence type="ECO:0000256" key="4">
    <source>
        <dbReference type="ARBA" id="ARBA00022679"/>
    </source>
</evidence>
<reference evidence="8 9" key="1">
    <citation type="journal article" date="2002" name="Nat. Biotechnol.">
        <title>Genome sequence of the dissimilatory metal ion-reducing bacterium Shewanella oneidensis.</title>
        <authorList>
            <person name="Heidelberg J.F."/>
            <person name="Paulsen I.T."/>
            <person name="Nelson K.E."/>
            <person name="Gaidos E.J."/>
            <person name="Nelson W.C."/>
            <person name="Read T.D."/>
            <person name="Eisen J.A."/>
            <person name="Seshadri R."/>
            <person name="Ward N."/>
            <person name="Methe B."/>
            <person name="Clayton R.A."/>
            <person name="Meyer T."/>
            <person name="Tsapin A."/>
            <person name="Scott J."/>
            <person name="Beanan M."/>
            <person name="Brinkac L."/>
            <person name="Daugherty S."/>
            <person name="DeBoy R.T."/>
            <person name="Dodson R.J."/>
            <person name="Durkin A.S."/>
            <person name="Haft D.H."/>
            <person name="Kolonay J.F."/>
            <person name="Madupu R."/>
            <person name="Peterson J.D."/>
            <person name="Umayam L.A."/>
            <person name="White O."/>
            <person name="Wolf A.M."/>
            <person name="Vamathevan J."/>
            <person name="Weidman J."/>
            <person name="Impraim M."/>
            <person name="Lee K."/>
            <person name="Berry K."/>
            <person name="Lee C."/>
            <person name="Mueller J."/>
            <person name="Khouri H."/>
            <person name="Gill J."/>
            <person name="Utterback T.R."/>
            <person name="McDonald L.A."/>
            <person name="Feldblyum T.V."/>
            <person name="Smith H.O."/>
            <person name="Venter J.C."/>
            <person name="Nealson K.H."/>
            <person name="Fraser C.M."/>
        </authorList>
    </citation>
    <scope>NUCLEOTIDE SEQUENCE [LARGE SCALE GENOMIC DNA]</scope>
    <source>
        <strain evidence="9">ATCC 700550 / JCM 31522 / CIP 106686 / LMG 19005 / NCIMB 14063 / MR-1</strain>
    </source>
</reference>
<dbReference type="PANTHER" id="PTHR36449:SF1">
    <property type="entry name" value="ACETYLTRANSFERASE"/>
    <property type="match status" value="1"/>
</dbReference>
<dbReference type="Proteomes" id="UP000008186">
    <property type="component" value="Plasmid megaplasmid"/>
</dbReference>
<dbReference type="AlphaFoldDB" id="Q8E865"/>
<dbReference type="RefSeq" id="WP_011074389.1">
    <property type="nucleotide sequence ID" value="NC_004349.1"/>
</dbReference>
<dbReference type="EMBL" id="AE014300">
    <property type="protein sequence ID" value="AAN52996.1"/>
    <property type="molecule type" value="Genomic_DNA"/>
</dbReference>
<sequence>MSTNYIDCQLLNKMERQPSFSSFDCGDPFLDSFAPKKLANADANNDSRVYVAVDGDIGVGYATMKVFMLSNDEYKILSGKYPRQVPVVMLDQIAVDKAYQGKGIGKRLMRKVLEATVLVNELAAAKGLALWAHPRAKDFYESLGFEAIPDATKQVQDVELTLMFIHVETILDALK</sequence>
<dbReference type="PROSITE" id="PS51186">
    <property type="entry name" value="GNAT"/>
    <property type="match status" value="1"/>
</dbReference>
<keyword evidence="5" id="KW-0012">Acyltransferase</keyword>
<dbReference type="PATRIC" id="fig|211586.12.peg.4666"/>
<dbReference type="BioCyc" id="SONE211586:G1GMP-4467-MONOMER"/>